<sequence>MADEYKEFLAAKVLADGRPVTYRLLSRALKVNVNTAKQMLYDFHTKQNAKKPNSVHATYLLTGKKRSPEHTNGANGTDGGDTFMRSSPYMSSMPEPEEPAEELVMKTSIVLVREEELEKIKSEYEDITSIHIYSLQSGPIENLNILSTCNQQITAEYADEDPLERWRYYGSIHNPYIKKRTAKYTPALTTTQKPASEAAAKPAATPTIKKEAASPERRGTVLEDNTLGRSTSQPASASNVLKKSNSKPNLKRDTSDIFKSFAKAKPKAKDAEESKESTPAPPEDEHMQGMSEDEGGEDDAPIIKYDEKQAAAARKARIKHEKLRKMMEEPDDEEMPDAPPDEEKDHQDGAIDKAPESKPTESEAAVIVQGGRRRGRRKVMKKKTTKDEDGYLVTKEEAVWESFSEDEPEPKRPKPAPKPATTAKGKKTGKQGQGNIANFFRKA</sequence>
<dbReference type="GO" id="GO:1904161">
    <property type="term" value="P:DNA synthesis involved in UV-damage excision repair"/>
    <property type="evidence" value="ECO:0007669"/>
    <property type="project" value="TreeGrafter"/>
</dbReference>
<feature type="compositionally biased region" description="Acidic residues" evidence="5">
    <location>
        <begin position="291"/>
        <end position="300"/>
    </location>
</feature>
<protein>
    <recommendedName>
        <fullName evidence="2">DNA polymerase delta subunit 3</fullName>
    </recommendedName>
</protein>
<keyword evidence="4" id="KW-0539">Nucleus</keyword>
<feature type="region of interest" description="Disordered" evidence="5">
    <location>
        <begin position="191"/>
        <end position="443"/>
    </location>
</feature>
<reference evidence="7" key="1">
    <citation type="journal article" date="2020" name="Stud. Mycol.">
        <title>101 Dothideomycetes genomes: A test case for predicting lifestyles and emergence of pathogens.</title>
        <authorList>
            <person name="Haridas S."/>
            <person name="Albert R."/>
            <person name="Binder M."/>
            <person name="Bloem J."/>
            <person name="LaButti K."/>
            <person name="Salamov A."/>
            <person name="Andreopoulos B."/>
            <person name="Baker S."/>
            <person name="Barry K."/>
            <person name="Bills G."/>
            <person name="Bluhm B."/>
            <person name="Cannon C."/>
            <person name="Castanera R."/>
            <person name="Culley D."/>
            <person name="Daum C."/>
            <person name="Ezra D."/>
            <person name="Gonzalez J."/>
            <person name="Henrissat B."/>
            <person name="Kuo A."/>
            <person name="Liang C."/>
            <person name="Lipzen A."/>
            <person name="Lutzoni F."/>
            <person name="Magnuson J."/>
            <person name="Mondo S."/>
            <person name="Nolan M."/>
            <person name="Ohm R."/>
            <person name="Pangilinan J."/>
            <person name="Park H.-J."/>
            <person name="Ramirez L."/>
            <person name="Alfaro M."/>
            <person name="Sun H."/>
            <person name="Tritt A."/>
            <person name="Yoshinaga Y."/>
            <person name="Zwiers L.-H."/>
            <person name="Turgeon B."/>
            <person name="Goodwin S."/>
            <person name="Spatafora J."/>
            <person name="Crous P."/>
            <person name="Grigoriev I."/>
        </authorList>
    </citation>
    <scope>NUCLEOTIDE SEQUENCE [LARGE SCALE GENOMIC DNA]</scope>
    <source>
        <strain evidence="7">CBS 304.66</strain>
    </source>
</reference>
<dbReference type="GO" id="GO:0043625">
    <property type="term" value="C:delta DNA polymerase complex"/>
    <property type="evidence" value="ECO:0007669"/>
    <property type="project" value="InterPro"/>
</dbReference>
<dbReference type="Pfam" id="PF09507">
    <property type="entry name" value="CDC27"/>
    <property type="match status" value="1"/>
</dbReference>
<dbReference type="OrthoDB" id="514823at2759"/>
<evidence type="ECO:0000313" key="6">
    <source>
        <dbReference type="EMBL" id="KAF2265785.1"/>
    </source>
</evidence>
<evidence type="ECO:0000313" key="7">
    <source>
        <dbReference type="Proteomes" id="UP000800093"/>
    </source>
</evidence>
<gene>
    <name evidence="6" type="ORF">CC78DRAFT_578958</name>
</gene>
<feature type="compositionally biased region" description="Basic residues" evidence="5">
    <location>
        <begin position="371"/>
        <end position="384"/>
    </location>
</feature>
<proteinExistence type="predicted"/>
<feature type="compositionally biased region" description="Polar residues" evidence="5">
    <location>
        <begin position="227"/>
        <end position="248"/>
    </location>
</feature>
<feature type="compositionally biased region" description="Basic residues" evidence="5">
    <location>
        <begin position="314"/>
        <end position="323"/>
    </location>
</feature>
<evidence type="ECO:0000256" key="1">
    <source>
        <dbReference type="ARBA" id="ARBA00004123"/>
    </source>
</evidence>
<dbReference type="GO" id="GO:0006271">
    <property type="term" value="P:DNA strand elongation involved in DNA replication"/>
    <property type="evidence" value="ECO:0007669"/>
    <property type="project" value="TreeGrafter"/>
</dbReference>
<accession>A0A9P4N185</accession>
<feature type="region of interest" description="Disordered" evidence="5">
    <location>
        <begin position="63"/>
        <end position="101"/>
    </location>
</feature>
<keyword evidence="7" id="KW-1185">Reference proteome</keyword>
<feature type="compositionally biased region" description="Basic and acidic residues" evidence="5">
    <location>
        <begin position="208"/>
        <end position="221"/>
    </location>
</feature>
<keyword evidence="3" id="KW-0235">DNA replication</keyword>
<dbReference type="PANTHER" id="PTHR17598">
    <property type="entry name" value="DNA POLYMERASE DELTA SUBUNIT 3"/>
    <property type="match status" value="1"/>
</dbReference>
<evidence type="ECO:0000256" key="2">
    <source>
        <dbReference type="ARBA" id="ARBA00017589"/>
    </source>
</evidence>
<dbReference type="PANTHER" id="PTHR17598:SF13">
    <property type="entry name" value="DNA POLYMERASE DELTA SUBUNIT 3"/>
    <property type="match status" value="1"/>
</dbReference>
<dbReference type="InterPro" id="IPR019038">
    <property type="entry name" value="POLD3"/>
</dbReference>
<organism evidence="6 7">
    <name type="scientific">Lojkania enalia</name>
    <dbReference type="NCBI Taxonomy" id="147567"/>
    <lineage>
        <taxon>Eukaryota</taxon>
        <taxon>Fungi</taxon>
        <taxon>Dikarya</taxon>
        <taxon>Ascomycota</taxon>
        <taxon>Pezizomycotina</taxon>
        <taxon>Dothideomycetes</taxon>
        <taxon>Pleosporomycetidae</taxon>
        <taxon>Pleosporales</taxon>
        <taxon>Pleosporales incertae sedis</taxon>
        <taxon>Lojkania</taxon>
    </lineage>
</organism>
<evidence type="ECO:0000256" key="3">
    <source>
        <dbReference type="ARBA" id="ARBA00022705"/>
    </source>
</evidence>
<feature type="compositionally biased region" description="Acidic residues" evidence="5">
    <location>
        <begin position="329"/>
        <end position="340"/>
    </location>
</feature>
<evidence type="ECO:0000256" key="4">
    <source>
        <dbReference type="ARBA" id="ARBA00023242"/>
    </source>
</evidence>
<feature type="compositionally biased region" description="Low complexity" evidence="5">
    <location>
        <begin position="71"/>
        <end position="94"/>
    </location>
</feature>
<dbReference type="GO" id="GO:0003887">
    <property type="term" value="F:DNA-directed DNA polymerase activity"/>
    <property type="evidence" value="ECO:0007669"/>
    <property type="project" value="TreeGrafter"/>
</dbReference>
<comment type="subcellular location">
    <subcellularLocation>
        <location evidence="1">Nucleus</location>
    </subcellularLocation>
</comment>
<comment type="caution">
    <text evidence="6">The sequence shown here is derived from an EMBL/GenBank/DDBJ whole genome shotgun (WGS) entry which is preliminary data.</text>
</comment>
<dbReference type="AlphaFoldDB" id="A0A9P4N185"/>
<dbReference type="Gene3D" id="3.90.1030.20">
    <property type="entry name" value="DNA polymerase delta, p66 (Cdc27) subunit, wHTH domain"/>
    <property type="match status" value="1"/>
</dbReference>
<feature type="compositionally biased region" description="Basic and acidic residues" evidence="5">
    <location>
        <begin position="267"/>
        <end position="276"/>
    </location>
</feature>
<name>A0A9P4N185_9PLEO</name>
<dbReference type="Proteomes" id="UP000800093">
    <property type="component" value="Unassembled WGS sequence"/>
</dbReference>
<feature type="compositionally biased region" description="Low complexity" evidence="5">
    <location>
        <begin position="193"/>
        <end position="207"/>
    </location>
</feature>
<dbReference type="GO" id="GO:0006297">
    <property type="term" value="P:nucleotide-excision repair, DNA gap filling"/>
    <property type="evidence" value="ECO:0007669"/>
    <property type="project" value="TreeGrafter"/>
</dbReference>
<feature type="compositionally biased region" description="Basic and acidic residues" evidence="5">
    <location>
        <begin position="341"/>
        <end position="361"/>
    </location>
</feature>
<dbReference type="InterPro" id="IPR041913">
    <property type="entry name" value="POLD3_sf"/>
</dbReference>
<evidence type="ECO:0000256" key="5">
    <source>
        <dbReference type="SAM" id="MobiDB-lite"/>
    </source>
</evidence>
<feature type="compositionally biased region" description="Basic and acidic residues" evidence="5">
    <location>
        <begin position="385"/>
        <end position="398"/>
    </location>
</feature>
<dbReference type="EMBL" id="ML986603">
    <property type="protein sequence ID" value="KAF2265785.1"/>
    <property type="molecule type" value="Genomic_DNA"/>
</dbReference>